<dbReference type="OrthoDB" id="1673621at2759"/>
<feature type="transmembrane region" description="Helical" evidence="2">
    <location>
        <begin position="180"/>
        <end position="200"/>
    </location>
</feature>
<organism evidence="3 4">
    <name type="scientific">Trifolium pratense</name>
    <name type="common">Red clover</name>
    <dbReference type="NCBI Taxonomy" id="57577"/>
    <lineage>
        <taxon>Eukaryota</taxon>
        <taxon>Viridiplantae</taxon>
        <taxon>Streptophyta</taxon>
        <taxon>Embryophyta</taxon>
        <taxon>Tracheophyta</taxon>
        <taxon>Spermatophyta</taxon>
        <taxon>Magnoliopsida</taxon>
        <taxon>eudicotyledons</taxon>
        <taxon>Gunneridae</taxon>
        <taxon>Pentapetalae</taxon>
        <taxon>rosids</taxon>
        <taxon>fabids</taxon>
        <taxon>Fabales</taxon>
        <taxon>Fabaceae</taxon>
        <taxon>Papilionoideae</taxon>
        <taxon>50 kb inversion clade</taxon>
        <taxon>NPAAA clade</taxon>
        <taxon>Hologalegina</taxon>
        <taxon>IRL clade</taxon>
        <taxon>Trifolieae</taxon>
        <taxon>Trifolium</taxon>
    </lineage>
</organism>
<name>A0A2K3NSX0_TRIPR</name>
<accession>A0A2K3NSX0</accession>
<keyword evidence="1" id="KW-0175">Coiled coil</keyword>
<keyword evidence="2" id="KW-0472">Membrane</keyword>
<dbReference type="PANTHER" id="PTHR33868">
    <property type="entry name" value="EXPRESSED PROTEIN"/>
    <property type="match status" value="1"/>
</dbReference>
<comment type="caution">
    <text evidence="3">The sequence shown here is derived from an EMBL/GenBank/DDBJ whole genome shotgun (WGS) entry which is preliminary data.</text>
</comment>
<dbReference type="EMBL" id="ASHM01001152">
    <property type="protein sequence ID" value="PNY06129.1"/>
    <property type="molecule type" value="Genomic_DNA"/>
</dbReference>
<proteinExistence type="predicted"/>
<dbReference type="Proteomes" id="UP000236291">
    <property type="component" value="Unassembled WGS sequence"/>
</dbReference>
<evidence type="ECO:0000256" key="1">
    <source>
        <dbReference type="SAM" id="Coils"/>
    </source>
</evidence>
<feature type="coiled-coil region" evidence="1">
    <location>
        <begin position="81"/>
        <end position="108"/>
    </location>
</feature>
<gene>
    <name evidence="3" type="ORF">L195_g002591</name>
</gene>
<evidence type="ECO:0000313" key="4">
    <source>
        <dbReference type="Proteomes" id="UP000236291"/>
    </source>
</evidence>
<reference evidence="3 4" key="1">
    <citation type="journal article" date="2014" name="Am. J. Bot.">
        <title>Genome assembly and annotation for red clover (Trifolium pratense; Fabaceae).</title>
        <authorList>
            <person name="Istvanek J."/>
            <person name="Jaros M."/>
            <person name="Krenek A."/>
            <person name="Repkova J."/>
        </authorList>
    </citation>
    <scope>NUCLEOTIDE SEQUENCE [LARGE SCALE GENOMIC DNA]</scope>
    <source>
        <strain evidence="4">cv. Tatra</strain>
        <tissue evidence="3">Young leaves</tissue>
    </source>
</reference>
<dbReference type="PANTHER" id="PTHR33868:SF10">
    <property type="entry name" value="OS08G0483100 PROTEIN"/>
    <property type="match status" value="1"/>
</dbReference>
<dbReference type="STRING" id="57577.A0A2K3NSX0"/>
<reference evidence="3 4" key="2">
    <citation type="journal article" date="2017" name="Front. Plant Sci.">
        <title>Gene Classification and Mining of Molecular Markers Useful in Red Clover (Trifolium pratense) Breeding.</title>
        <authorList>
            <person name="Istvanek J."/>
            <person name="Dluhosova J."/>
            <person name="Dluhos P."/>
            <person name="Patkova L."/>
            <person name="Nedelnik J."/>
            <person name="Repkova J."/>
        </authorList>
    </citation>
    <scope>NUCLEOTIDE SEQUENCE [LARGE SCALE GENOMIC DNA]</scope>
    <source>
        <strain evidence="4">cv. Tatra</strain>
        <tissue evidence="3">Young leaves</tissue>
    </source>
</reference>
<evidence type="ECO:0000313" key="3">
    <source>
        <dbReference type="EMBL" id="PNY06129.1"/>
    </source>
</evidence>
<evidence type="ECO:0000256" key="2">
    <source>
        <dbReference type="SAM" id="Phobius"/>
    </source>
</evidence>
<protein>
    <submittedName>
        <fullName evidence="3">Uncharacterized protein</fullName>
    </submittedName>
</protein>
<sequence length="202" mass="22551">MGGQQRPRNQVMGFKVSHNPAGFDLMQNCDLPPPSKVFRGPDKTVILSMNRVCNISGKEEESDRKHYGTYRLENGNDEKDKVELLKALEASQTRAREAEKMAAILRKERDGLSIALLEEAMQLFACRQVVRLLELQVLNLQPLWLQQQPAMSMSGCYARSTEGAVGLPGEEGHDEETTCVTWVLALIFSLGIGVATALAWRY</sequence>
<keyword evidence="2" id="KW-0812">Transmembrane</keyword>
<keyword evidence="2" id="KW-1133">Transmembrane helix</keyword>
<dbReference type="AlphaFoldDB" id="A0A2K3NSX0"/>